<name>A0A8X6NYH0_NEPPI</name>
<comment type="subcellular location">
    <subcellularLocation>
        <location evidence="2">Endoplasmic reticulum membrane</location>
    </subcellularLocation>
</comment>
<evidence type="ECO:0000256" key="4">
    <source>
        <dbReference type="ARBA" id="ARBA00022617"/>
    </source>
</evidence>
<proteinExistence type="inferred from homology"/>
<dbReference type="InterPro" id="IPR036396">
    <property type="entry name" value="Cyt_P450_sf"/>
</dbReference>
<comment type="cofactor">
    <cofactor evidence="1">
        <name>heme</name>
        <dbReference type="ChEBI" id="CHEBI:30413"/>
    </cofactor>
</comment>
<keyword evidence="5" id="KW-0256">Endoplasmic reticulum</keyword>
<dbReference type="PANTHER" id="PTHR24291">
    <property type="entry name" value="CYTOCHROME P450 FAMILY 4"/>
    <property type="match status" value="1"/>
</dbReference>
<keyword evidence="4" id="KW-0349">Heme</keyword>
<keyword evidence="7" id="KW-0503">Monooxygenase</keyword>
<evidence type="ECO:0000313" key="9">
    <source>
        <dbReference type="EMBL" id="GFT38927.1"/>
    </source>
</evidence>
<dbReference type="InterPro" id="IPR050196">
    <property type="entry name" value="Cytochrome_P450_Monoox"/>
</dbReference>
<keyword evidence="6" id="KW-0408">Iron</keyword>
<dbReference type="Gene3D" id="1.10.630.10">
    <property type="entry name" value="Cytochrome P450"/>
    <property type="match status" value="1"/>
</dbReference>
<dbReference type="GO" id="GO:0004497">
    <property type="term" value="F:monooxygenase activity"/>
    <property type="evidence" value="ECO:0007669"/>
    <property type="project" value="UniProtKB-KW"/>
</dbReference>
<sequence length="144" mass="16718">MFSIWLFRTPMVFAVKAEAVEEIIGGTKFVDKAWFYNWLHPMIGTGLITSFRKKWKSRRKLLNPCFNYAILKNFVPVMNEQTQVLVKRFKEETSKDFTDIFSLISACTLDVICETMMGIDVGMQTNSKDSKLIQLLNRYASHAF</sequence>
<dbReference type="Pfam" id="PF00067">
    <property type="entry name" value="p450"/>
    <property type="match status" value="1"/>
</dbReference>
<dbReference type="Proteomes" id="UP000887013">
    <property type="component" value="Unassembled WGS sequence"/>
</dbReference>
<keyword evidence="7" id="KW-0560">Oxidoreductase</keyword>
<comment type="similarity">
    <text evidence="3">Belongs to the cytochrome P450 family.</text>
</comment>
<evidence type="ECO:0000256" key="6">
    <source>
        <dbReference type="ARBA" id="ARBA00023004"/>
    </source>
</evidence>
<evidence type="ECO:0000256" key="8">
    <source>
        <dbReference type="ARBA" id="ARBA00023136"/>
    </source>
</evidence>
<comment type="caution">
    <text evidence="9">The sequence shown here is derived from an EMBL/GenBank/DDBJ whole genome shotgun (WGS) entry which is preliminary data.</text>
</comment>
<organism evidence="9 10">
    <name type="scientific">Nephila pilipes</name>
    <name type="common">Giant wood spider</name>
    <name type="synonym">Nephila maculata</name>
    <dbReference type="NCBI Taxonomy" id="299642"/>
    <lineage>
        <taxon>Eukaryota</taxon>
        <taxon>Metazoa</taxon>
        <taxon>Ecdysozoa</taxon>
        <taxon>Arthropoda</taxon>
        <taxon>Chelicerata</taxon>
        <taxon>Arachnida</taxon>
        <taxon>Araneae</taxon>
        <taxon>Araneomorphae</taxon>
        <taxon>Entelegynae</taxon>
        <taxon>Araneoidea</taxon>
        <taxon>Nephilidae</taxon>
        <taxon>Nephila</taxon>
    </lineage>
</organism>
<evidence type="ECO:0000256" key="7">
    <source>
        <dbReference type="ARBA" id="ARBA00023033"/>
    </source>
</evidence>
<evidence type="ECO:0000313" key="10">
    <source>
        <dbReference type="Proteomes" id="UP000887013"/>
    </source>
</evidence>
<dbReference type="GO" id="GO:0016705">
    <property type="term" value="F:oxidoreductase activity, acting on paired donors, with incorporation or reduction of molecular oxygen"/>
    <property type="evidence" value="ECO:0007669"/>
    <property type="project" value="InterPro"/>
</dbReference>
<dbReference type="InterPro" id="IPR001128">
    <property type="entry name" value="Cyt_P450"/>
</dbReference>
<protein>
    <submittedName>
        <fullName evidence="9">Cytochrome P450 4V2</fullName>
    </submittedName>
</protein>
<dbReference type="GO" id="GO:0020037">
    <property type="term" value="F:heme binding"/>
    <property type="evidence" value="ECO:0007669"/>
    <property type="project" value="InterPro"/>
</dbReference>
<evidence type="ECO:0000256" key="3">
    <source>
        <dbReference type="ARBA" id="ARBA00010617"/>
    </source>
</evidence>
<gene>
    <name evidence="9" type="primary">CYP4V2</name>
    <name evidence="9" type="ORF">NPIL_592231</name>
</gene>
<dbReference type="GO" id="GO:0005789">
    <property type="term" value="C:endoplasmic reticulum membrane"/>
    <property type="evidence" value="ECO:0007669"/>
    <property type="project" value="UniProtKB-SubCell"/>
</dbReference>
<dbReference type="PANTHER" id="PTHR24291:SF189">
    <property type="entry name" value="CYTOCHROME P450 4C3-RELATED"/>
    <property type="match status" value="1"/>
</dbReference>
<keyword evidence="10" id="KW-1185">Reference proteome</keyword>
<evidence type="ECO:0000256" key="2">
    <source>
        <dbReference type="ARBA" id="ARBA00004586"/>
    </source>
</evidence>
<dbReference type="OrthoDB" id="6432911at2759"/>
<keyword evidence="4" id="KW-0479">Metal-binding</keyword>
<evidence type="ECO:0000256" key="5">
    <source>
        <dbReference type="ARBA" id="ARBA00022824"/>
    </source>
</evidence>
<dbReference type="SUPFAM" id="SSF48264">
    <property type="entry name" value="Cytochrome P450"/>
    <property type="match status" value="1"/>
</dbReference>
<reference evidence="9" key="1">
    <citation type="submission" date="2020-08" db="EMBL/GenBank/DDBJ databases">
        <title>Multicomponent nature underlies the extraordinary mechanical properties of spider dragline silk.</title>
        <authorList>
            <person name="Kono N."/>
            <person name="Nakamura H."/>
            <person name="Mori M."/>
            <person name="Yoshida Y."/>
            <person name="Ohtoshi R."/>
            <person name="Malay A.D."/>
            <person name="Moran D.A.P."/>
            <person name="Tomita M."/>
            <person name="Numata K."/>
            <person name="Arakawa K."/>
        </authorList>
    </citation>
    <scope>NUCLEOTIDE SEQUENCE</scope>
</reference>
<accession>A0A8X6NYH0</accession>
<evidence type="ECO:0000256" key="1">
    <source>
        <dbReference type="ARBA" id="ARBA00001971"/>
    </source>
</evidence>
<dbReference type="GO" id="GO:0005506">
    <property type="term" value="F:iron ion binding"/>
    <property type="evidence" value="ECO:0007669"/>
    <property type="project" value="InterPro"/>
</dbReference>
<keyword evidence="8" id="KW-0472">Membrane</keyword>
<dbReference type="EMBL" id="BMAW01063150">
    <property type="protein sequence ID" value="GFT38927.1"/>
    <property type="molecule type" value="Genomic_DNA"/>
</dbReference>
<dbReference type="AlphaFoldDB" id="A0A8X6NYH0"/>